<evidence type="ECO:0000256" key="4">
    <source>
        <dbReference type="ARBA" id="ARBA00022695"/>
    </source>
</evidence>
<dbReference type="Gene3D" id="3.90.176.10">
    <property type="entry name" value="Toxin ADP-ribosyltransferase, Chain A, domain 1"/>
    <property type="match status" value="1"/>
</dbReference>
<dbReference type="EMBL" id="CAJOAZ010005335">
    <property type="protein sequence ID" value="CAF4096258.1"/>
    <property type="molecule type" value="Genomic_DNA"/>
</dbReference>
<dbReference type="SUPFAM" id="SSF56399">
    <property type="entry name" value="ADP-ribosylation"/>
    <property type="match status" value="1"/>
</dbReference>
<sequence>MEKYNLSFTELNETQNHEDFNIIWLSLDAVPNSISDNYLKQFDCREACISYIRKFKSERKFLLVLTMDLEYLSSFEDLSQIQSIYILKKSNENIQFNKQNCLKLVDKFENIDELINRLRKDILLLYTSDLPVNISSLNENNIEESLISLHRNSLTILWYKSFIYHLIQSSNVNMEELKQIMLDQCRLEYQNSENELIKINSFNMYCSNENILNWYTQDSFLYRLLNKAFRTRNIHFICRFQYFLKGVYKKFQELSEIQQETYPLIVYRGQILNTNDLKRLQSNTDPFILMNTFISTTRNEEIARLFIRGARLSALFKINIHNRFQSYIDISSFSSMPYEQEILFFPGTIFSIDSIRQENDSTWIIELTLNNEISEHIDNLISDFQNHIPVFKNKHNVFMKTDDFRLIKQYYKMLTGEEFCLNNESLNMIYIYVAFMFSNLGCYEKAIELYKKYLLIGNISIDSSKSKVIHMMIGYLYYNFSAYDSAFLHYGIVLSLLDEGNLLTLELYNHIGDVWNTIDNIDYAISCYQQALNVGSINNICRSDINQKLNDLLLKKKHSAPNYIYQRQINDIDEHYRSLINPDNETELKDCQCQLNNEHNLTPIQHIDVLYRFGICLMRKGDFCYALEIFLKTKQMVIDQPPDDENNSTSIWFIDLSYQIGLCWMKKGDFNQALKNLLTAEQIIIKNPPLWDRFPQLLATLYDNITILYFFLNEPFKALIMWKKSNDIKTNFSYD</sequence>
<feature type="repeat" description="TPR" evidence="6">
    <location>
        <begin position="505"/>
        <end position="538"/>
    </location>
</feature>
<keyword evidence="7" id="KW-0521">NADP</keyword>
<dbReference type="SMART" id="SM00028">
    <property type="entry name" value="TPR"/>
    <property type="match status" value="4"/>
</dbReference>
<dbReference type="Proteomes" id="UP000663844">
    <property type="component" value="Unassembled WGS sequence"/>
</dbReference>
<dbReference type="AlphaFoldDB" id="A0A814SIW4"/>
<dbReference type="Pfam" id="PF01129">
    <property type="entry name" value="ART"/>
    <property type="match status" value="1"/>
</dbReference>
<keyword evidence="7" id="KW-0520">NAD</keyword>
<dbReference type="Proteomes" id="UP000663845">
    <property type="component" value="Unassembled WGS sequence"/>
</dbReference>
<evidence type="ECO:0000256" key="2">
    <source>
        <dbReference type="ARBA" id="ARBA00022676"/>
    </source>
</evidence>
<dbReference type="InterPro" id="IPR019734">
    <property type="entry name" value="TPR_rpt"/>
</dbReference>
<evidence type="ECO:0000256" key="7">
    <source>
        <dbReference type="RuleBase" id="RU361228"/>
    </source>
</evidence>
<evidence type="ECO:0000256" key="1">
    <source>
        <dbReference type="ARBA" id="ARBA00009558"/>
    </source>
</evidence>
<dbReference type="PROSITE" id="PS51996">
    <property type="entry name" value="TR_MART"/>
    <property type="match status" value="1"/>
</dbReference>
<evidence type="ECO:0000313" key="9">
    <source>
        <dbReference type="EMBL" id="CAF4096258.1"/>
    </source>
</evidence>
<dbReference type="EMBL" id="CAJNOG010000289">
    <property type="protein sequence ID" value="CAF1148686.1"/>
    <property type="molecule type" value="Genomic_DNA"/>
</dbReference>
<dbReference type="GO" id="GO:0016779">
    <property type="term" value="F:nucleotidyltransferase activity"/>
    <property type="evidence" value="ECO:0007669"/>
    <property type="project" value="UniProtKB-KW"/>
</dbReference>
<evidence type="ECO:0000256" key="3">
    <source>
        <dbReference type="ARBA" id="ARBA00022679"/>
    </source>
</evidence>
<name>A0A814SIW4_9BILA</name>
<reference evidence="8" key="1">
    <citation type="submission" date="2021-02" db="EMBL/GenBank/DDBJ databases">
        <authorList>
            <person name="Nowell W R."/>
        </authorList>
    </citation>
    <scope>NUCLEOTIDE SEQUENCE</scope>
</reference>
<dbReference type="EC" id="2.4.2.31" evidence="7"/>
<dbReference type="PROSITE" id="PS50005">
    <property type="entry name" value="TPR"/>
    <property type="match status" value="1"/>
</dbReference>
<comment type="catalytic activity">
    <reaction evidence="5 7">
        <text>L-arginyl-[protein] + NAD(+) = N(omega)-(ADP-D-ribosyl)-L-arginyl-[protein] + nicotinamide + H(+)</text>
        <dbReference type="Rhea" id="RHEA:19149"/>
        <dbReference type="Rhea" id="RHEA-COMP:10532"/>
        <dbReference type="Rhea" id="RHEA-COMP:15087"/>
        <dbReference type="ChEBI" id="CHEBI:15378"/>
        <dbReference type="ChEBI" id="CHEBI:17154"/>
        <dbReference type="ChEBI" id="CHEBI:29965"/>
        <dbReference type="ChEBI" id="CHEBI:57540"/>
        <dbReference type="ChEBI" id="CHEBI:142554"/>
        <dbReference type="EC" id="2.4.2.31"/>
    </reaction>
</comment>
<dbReference type="GO" id="GO:0106274">
    <property type="term" value="F:NAD+-protein-arginine ADP-ribosyltransferase activity"/>
    <property type="evidence" value="ECO:0007669"/>
    <property type="project" value="UniProtKB-EC"/>
</dbReference>
<dbReference type="Gene3D" id="1.25.40.10">
    <property type="entry name" value="Tetratricopeptide repeat domain"/>
    <property type="match status" value="2"/>
</dbReference>
<comment type="similarity">
    <text evidence="1 7">Belongs to the Arg-specific ADP-ribosyltransferase family.</text>
</comment>
<dbReference type="InterPro" id="IPR011990">
    <property type="entry name" value="TPR-like_helical_dom_sf"/>
</dbReference>
<dbReference type="SUPFAM" id="SSF48452">
    <property type="entry name" value="TPR-like"/>
    <property type="match status" value="2"/>
</dbReference>
<evidence type="ECO:0000313" key="8">
    <source>
        <dbReference type="EMBL" id="CAF1148686.1"/>
    </source>
</evidence>
<accession>A0A814SIW4</accession>
<evidence type="ECO:0000256" key="5">
    <source>
        <dbReference type="ARBA" id="ARBA00047597"/>
    </source>
</evidence>
<keyword evidence="2 7" id="KW-0328">Glycosyltransferase</keyword>
<evidence type="ECO:0000256" key="6">
    <source>
        <dbReference type="PROSITE-ProRule" id="PRU00339"/>
    </source>
</evidence>
<keyword evidence="4" id="KW-0548">Nucleotidyltransferase</keyword>
<dbReference type="InterPro" id="IPR000768">
    <property type="entry name" value="ART"/>
</dbReference>
<proteinExistence type="inferred from homology"/>
<keyword evidence="3 7" id="KW-0808">Transferase</keyword>
<organism evidence="8 10">
    <name type="scientific">Adineta steineri</name>
    <dbReference type="NCBI Taxonomy" id="433720"/>
    <lineage>
        <taxon>Eukaryota</taxon>
        <taxon>Metazoa</taxon>
        <taxon>Spiralia</taxon>
        <taxon>Gnathifera</taxon>
        <taxon>Rotifera</taxon>
        <taxon>Eurotatoria</taxon>
        <taxon>Bdelloidea</taxon>
        <taxon>Adinetida</taxon>
        <taxon>Adinetidae</taxon>
        <taxon>Adineta</taxon>
    </lineage>
</organism>
<comment type="caution">
    <text evidence="8">The sequence shown here is derived from an EMBL/GenBank/DDBJ whole genome shotgun (WGS) entry which is preliminary data.</text>
</comment>
<protein>
    <recommendedName>
        <fullName evidence="7">NAD(P)(+)--arginine ADP-ribosyltransferase</fullName>
        <ecNumber evidence="7">2.4.2.31</ecNumber>
    </recommendedName>
    <alternativeName>
        <fullName evidence="7">Mono(ADP-ribosyl)transferase</fullName>
    </alternativeName>
</protein>
<gene>
    <name evidence="8" type="ORF">JYZ213_LOCUS23974</name>
    <name evidence="9" type="ORF">OXD698_LOCUS35179</name>
</gene>
<evidence type="ECO:0000313" key="10">
    <source>
        <dbReference type="Proteomes" id="UP000663845"/>
    </source>
</evidence>
<keyword evidence="6" id="KW-0802">TPR repeat</keyword>